<evidence type="ECO:0000313" key="11">
    <source>
        <dbReference type="EMBL" id="PRD14098.1"/>
    </source>
</evidence>
<keyword evidence="2 9" id="KW-0963">Cytoplasm</keyword>
<dbReference type="SUPFAM" id="SSF52374">
    <property type="entry name" value="Nucleotidylyl transferase"/>
    <property type="match status" value="1"/>
</dbReference>
<dbReference type="PROSITE" id="PS00178">
    <property type="entry name" value="AA_TRNA_LIGASE_I"/>
    <property type="match status" value="1"/>
</dbReference>
<dbReference type="InterPro" id="IPR002305">
    <property type="entry name" value="aa-tRNA-synth_Ic"/>
</dbReference>
<comment type="function">
    <text evidence="9">Catalyzes the attachment of tryptophan to tRNA(Trp).</text>
</comment>
<keyword evidence="7 9" id="KW-0030">Aminoacyl-tRNA synthetase</keyword>
<dbReference type="InterPro" id="IPR001412">
    <property type="entry name" value="aa-tRNA-synth_I_CS"/>
</dbReference>
<reference evidence="11 12" key="1">
    <citation type="submission" date="2017-10" db="EMBL/GenBank/DDBJ databases">
        <title>Draft genome of two endophytic bacteria isolated from 'guarana' Paullinia cupana (Mart.) Ducke.</title>
        <authorList>
            <person name="Siqueira K.A."/>
            <person name="Liotti R.G."/>
            <person name="Mendes T.A."/>
            <person name="Soares M.A."/>
        </authorList>
    </citation>
    <scope>NUCLEOTIDE SEQUENCE [LARGE SCALE GENOMIC DNA]</scope>
    <source>
        <strain evidence="11 12">342</strain>
    </source>
</reference>
<comment type="catalytic activity">
    <reaction evidence="8 9">
        <text>tRNA(Trp) + L-tryptophan + ATP = L-tryptophyl-tRNA(Trp) + AMP + diphosphate + H(+)</text>
        <dbReference type="Rhea" id="RHEA:24080"/>
        <dbReference type="Rhea" id="RHEA-COMP:9671"/>
        <dbReference type="Rhea" id="RHEA-COMP:9705"/>
        <dbReference type="ChEBI" id="CHEBI:15378"/>
        <dbReference type="ChEBI" id="CHEBI:30616"/>
        <dbReference type="ChEBI" id="CHEBI:33019"/>
        <dbReference type="ChEBI" id="CHEBI:57912"/>
        <dbReference type="ChEBI" id="CHEBI:78442"/>
        <dbReference type="ChEBI" id="CHEBI:78535"/>
        <dbReference type="ChEBI" id="CHEBI:456215"/>
        <dbReference type="EC" id="6.1.1.2"/>
    </reaction>
</comment>
<keyword evidence="6 9" id="KW-0648">Protein biosynthesis</keyword>
<comment type="caution">
    <text evidence="11">The sequence shown here is derived from an EMBL/GenBank/DDBJ whole genome shotgun (WGS) entry which is preliminary data.</text>
</comment>
<organism evidence="11 12">
    <name type="scientific">Pantoea coffeiphila</name>
    <dbReference type="NCBI Taxonomy" id="1465635"/>
    <lineage>
        <taxon>Bacteria</taxon>
        <taxon>Pseudomonadati</taxon>
        <taxon>Pseudomonadota</taxon>
        <taxon>Gammaproteobacteria</taxon>
        <taxon>Enterobacterales</taxon>
        <taxon>Erwiniaceae</taxon>
        <taxon>Pantoea</taxon>
    </lineage>
</organism>
<sequence length="334" mass="37357">MSKPIVFSGAQPSGELTIGNYMGALRQWVQMQDDYHCVYCIVDLHAITVRQDPVALRKATLDTLALYLACGIDPQKSTIFVQSHVPEHTQLGWILNCYTYFGELSRMTQFKDKSARYEENINAGLFDYPVLMAADILLYQTNQVPVGEDQKQHLELSRDVAARFNAIYGDIFKVPEPFIPKSGARVMSLLEPTKKMSKSDDNRNNVIGLLEDPKSVVKKIKRAMTDGDEPPVVRYDVKNKPGVSNLLDILAGVTGKSVSDLEKEFDGQMYGHLKGAVADAVSGMLSELQERYHRYRNDEAFLDQIMRDGAAKARARAQETLKKVYAAVGFVAQP</sequence>
<name>A0A2S9I8H1_9GAMM</name>
<feature type="binding site" evidence="9">
    <location>
        <begin position="11"/>
        <end position="13"/>
    </location>
    <ligand>
        <name>ATP</name>
        <dbReference type="ChEBI" id="CHEBI:30616"/>
    </ligand>
</feature>
<dbReference type="EC" id="6.1.1.2" evidence="9"/>
<feature type="short sequence motif" description="'KMSKS' region" evidence="9">
    <location>
        <begin position="195"/>
        <end position="199"/>
    </location>
</feature>
<evidence type="ECO:0000256" key="7">
    <source>
        <dbReference type="ARBA" id="ARBA00023146"/>
    </source>
</evidence>
<dbReference type="RefSeq" id="WP_105594033.1">
    <property type="nucleotide sequence ID" value="NZ_PDET01000013.1"/>
</dbReference>
<evidence type="ECO:0000256" key="10">
    <source>
        <dbReference type="RuleBase" id="RU363036"/>
    </source>
</evidence>
<dbReference type="CDD" id="cd00806">
    <property type="entry name" value="TrpRS_core"/>
    <property type="match status" value="1"/>
</dbReference>
<evidence type="ECO:0000256" key="5">
    <source>
        <dbReference type="ARBA" id="ARBA00022840"/>
    </source>
</evidence>
<evidence type="ECO:0000256" key="3">
    <source>
        <dbReference type="ARBA" id="ARBA00022598"/>
    </source>
</evidence>
<evidence type="ECO:0000256" key="8">
    <source>
        <dbReference type="ARBA" id="ARBA00049929"/>
    </source>
</evidence>
<comment type="similarity">
    <text evidence="1 9 10">Belongs to the class-I aminoacyl-tRNA synthetase family.</text>
</comment>
<dbReference type="Gene3D" id="3.40.50.620">
    <property type="entry name" value="HUPs"/>
    <property type="match status" value="1"/>
</dbReference>
<protein>
    <recommendedName>
        <fullName evidence="9">Tryptophan--tRNA ligase</fullName>
        <ecNumber evidence="9">6.1.1.2</ecNumber>
    </recommendedName>
    <alternativeName>
        <fullName evidence="9">Tryptophanyl-tRNA synthetase</fullName>
        <shortName evidence="9">TrpRS</shortName>
    </alternativeName>
</protein>
<dbReference type="OrthoDB" id="9801042at2"/>
<dbReference type="Gene3D" id="1.10.240.10">
    <property type="entry name" value="Tyrosyl-Transfer RNA Synthetase"/>
    <property type="match status" value="1"/>
</dbReference>
<keyword evidence="3 9" id="KW-0436">Ligase</keyword>
<dbReference type="FunFam" id="3.40.50.620:FF:000024">
    <property type="entry name" value="Tryptophan--tRNA ligase"/>
    <property type="match status" value="1"/>
</dbReference>
<gene>
    <name evidence="9 11" type="primary">trpS</name>
    <name evidence="11" type="ORF">CQW29_17560</name>
</gene>
<comment type="subcellular location">
    <subcellularLocation>
        <location evidence="9">Cytoplasm</location>
    </subcellularLocation>
</comment>
<dbReference type="NCBIfam" id="TIGR00233">
    <property type="entry name" value="trpS"/>
    <property type="match status" value="1"/>
</dbReference>
<dbReference type="PANTHER" id="PTHR43766:SF1">
    <property type="entry name" value="TRYPTOPHAN--TRNA LIGASE, MITOCHONDRIAL"/>
    <property type="match status" value="1"/>
</dbReference>
<keyword evidence="12" id="KW-1185">Reference proteome</keyword>
<feature type="binding site" evidence="9">
    <location>
        <begin position="19"/>
        <end position="20"/>
    </location>
    <ligand>
        <name>ATP</name>
        <dbReference type="ChEBI" id="CHEBI:30616"/>
    </ligand>
</feature>
<dbReference type="GO" id="GO:0005524">
    <property type="term" value="F:ATP binding"/>
    <property type="evidence" value="ECO:0007669"/>
    <property type="project" value="UniProtKB-UniRule"/>
</dbReference>
<dbReference type="GO" id="GO:0006436">
    <property type="term" value="P:tryptophanyl-tRNA aminoacylation"/>
    <property type="evidence" value="ECO:0007669"/>
    <property type="project" value="UniProtKB-UniRule"/>
</dbReference>
<accession>A0A2S9I8H1</accession>
<dbReference type="AlphaFoldDB" id="A0A2S9I8H1"/>
<evidence type="ECO:0000256" key="2">
    <source>
        <dbReference type="ARBA" id="ARBA00022490"/>
    </source>
</evidence>
<keyword evidence="5 9" id="KW-0067">ATP-binding</keyword>
<evidence type="ECO:0000256" key="6">
    <source>
        <dbReference type="ARBA" id="ARBA00022917"/>
    </source>
</evidence>
<keyword evidence="4 9" id="KW-0547">Nucleotide-binding</keyword>
<evidence type="ECO:0000313" key="12">
    <source>
        <dbReference type="Proteomes" id="UP000239181"/>
    </source>
</evidence>
<dbReference type="HAMAP" id="MF_00140_B">
    <property type="entry name" value="Trp_tRNA_synth_B"/>
    <property type="match status" value="1"/>
</dbReference>
<feature type="binding site" evidence="9">
    <location>
        <begin position="147"/>
        <end position="149"/>
    </location>
    <ligand>
        <name>ATP</name>
        <dbReference type="ChEBI" id="CHEBI:30616"/>
    </ligand>
</feature>
<dbReference type="Pfam" id="PF00579">
    <property type="entry name" value="tRNA-synt_1b"/>
    <property type="match status" value="1"/>
</dbReference>
<dbReference type="PANTHER" id="PTHR43766">
    <property type="entry name" value="TRYPTOPHAN--TRNA LIGASE, MITOCHONDRIAL"/>
    <property type="match status" value="1"/>
</dbReference>
<dbReference type="GO" id="GO:0005829">
    <property type="term" value="C:cytosol"/>
    <property type="evidence" value="ECO:0007669"/>
    <property type="project" value="TreeGrafter"/>
</dbReference>
<dbReference type="InterPro" id="IPR024109">
    <property type="entry name" value="Trp-tRNA-ligase_bac-type"/>
</dbReference>
<dbReference type="EMBL" id="PDET01000013">
    <property type="protein sequence ID" value="PRD14098.1"/>
    <property type="molecule type" value="Genomic_DNA"/>
</dbReference>
<dbReference type="InterPro" id="IPR050203">
    <property type="entry name" value="Trp-tRNA_synthetase"/>
</dbReference>
<feature type="binding site" evidence="9">
    <location>
        <position position="135"/>
    </location>
    <ligand>
        <name>L-tryptophan</name>
        <dbReference type="ChEBI" id="CHEBI:57912"/>
    </ligand>
</feature>
<dbReference type="FunFam" id="1.10.240.10:FF:000002">
    <property type="entry name" value="Tryptophan--tRNA ligase"/>
    <property type="match status" value="1"/>
</dbReference>
<dbReference type="PRINTS" id="PR01039">
    <property type="entry name" value="TRNASYNTHTRP"/>
</dbReference>
<dbReference type="GO" id="GO:0004830">
    <property type="term" value="F:tryptophan-tRNA ligase activity"/>
    <property type="evidence" value="ECO:0007669"/>
    <property type="project" value="UniProtKB-UniRule"/>
</dbReference>
<feature type="binding site" evidence="9">
    <location>
        <position position="186"/>
    </location>
    <ligand>
        <name>ATP</name>
        <dbReference type="ChEBI" id="CHEBI:30616"/>
    </ligand>
</feature>
<feature type="binding site" evidence="9">
    <location>
        <begin position="195"/>
        <end position="199"/>
    </location>
    <ligand>
        <name>ATP</name>
        <dbReference type="ChEBI" id="CHEBI:30616"/>
    </ligand>
</feature>
<evidence type="ECO:0000256" key="4">
    <source>
        <dbReference type="ARBA" id="ARBA00022741"/>
    </source>
</evidence>
<dbReference type="InterPro" id="IPR002306">
    <property type="entry name" value="Trp-tRNA-ligase"/>
</dbReference>
<evidence type="ECO:0000256" key="9">
    <source>
        <dbReference type="HAMAP-Rule" id="MF_00140"/>
    </source>
</evidence>
<feature type="short sequence motif" description="'HIGH' region" evidence="9">
    <location>
        <begin position="12"/>
        <end position="20"/>
    </location>
</feature>
<evidence type="ECO:0000256" key="1">
    <source>
        <dbReference type="ARBA" id="ARBA00005594"/>
    </source>
</evidence>
<comment type="subunit">
    <text evidence="9">Homodimer.</text>
</comment>
<proteinExistence type="inferred from homology"/>
<dbReference type="Proteomes" id="UP000239181">
    <property type="component" value="Unassembled WGS sequence"/>
</dbReference>
<dbReference type="InterPro" id="IPR014729">
    <property type="entry name" value="Rossmann-like_a/b/a_fold"/>
</dbReference>